<sequence length="160" mass="17769">MSTRTHPKNELRPLGPIPSYLSSILFHSLPINNSIQQTKRQISPVNQTNWMPTLLPLLPYARPRRNSLPAPFSPISSLPSNIGPPPSPQHYLTGWMAPMASLQVSKVKCKFSEPTETRGPRVWCDPTIKAYGYAHPIARAPTEDMDSGVSSKGIAKFRLL</sequence>
<proteinExistence type="predicted"/>
<name>A0AAV0BH44_PHAPC</name>
<organism evidence="1 2">
    <name type="scientific">Phakopsora pachyrhizi</name>
    <name type="common">Asian soybean rust disease fungus</name>
    <dbReference type="NCBI Taxonomy" id="170000"/>
    <lineage>
        <taxon>Eukaryota</taxon>
        <taxon>Fungi</taxon>
        <taxon>Dikarya</taxon>
        <taxon>Basidiomycota</taxon>
        <taxon>Pucciniomycotina</taxon>
        <taxon>Pucciniomycetes</taxon>
        <taxon>Pucciniales</taxon>
        <taxon>Phakopsoraceae</taxon>
        <taxon>Phakopsora</taxon>
    </lineage>
</organism>
<dbReference type="AlphaFoldDB" id="A0AAV0BH44"/>
<protein>
    <submittedName>
        <fullName evidence="1">Uncharacterized protein</fullName>
    </submittedName>
</protein>
<reference evidence="1" key="1">
    <citation type="submission" date="2022-06" db="EMBL/GenBank/DDBJ databases">
        <authorList>
            <consortium name="SYNGENTA / RWTH Aachen University"/>
        </authorList>
    </citation>
    <scope>NUCLEOTIDE SEQUENCE</scope>
</reference>
<gene>
    <name evidence="1" type="ORF">PPACK8108_LOCUS21296</name>
</gene>
<evidence type="ECO:0000313" key="1">
    <source>
        <dbReference type="EMBL" id="CAH7686619.1"/>
    </source>
</evidence>
<keyword evidence="2" id="KW-1185">Reference proteome</keyword>
<dbReference type="EMBL" id="CALTRL010005804">
    <property type="protein sequence ID" value="CAH7686619.1"/>
    <property type="molecule type" value="Genomic_DNA"/>
</dbReference>
<evidence type="ECO:0000313" key="2">
    <source>
        <dbReference type="Proteomes" id="UP001153365"/>
    </source>
</evidence>
<comment type="caution">
    <text evidence="1">The sequence shown here is derived from an EMBL/GenBank/DDBJ whole genome shotgun (WGS) entry which is preliminary data.</text>
</comment>
<dbReference type="Proteomes" id="UP001153365">
    <property type="component" value="Unassembled WGS sequence"/>
</dbReference>
<accession>A0AAV0BH44</accession>